<sequence length="229" mass="25961">MRSQSAAAARGALRAININNSFSFKRRIMACIPCCRQPLLRNAIQAGEKNAFARFAEQHDAFLATVHESFALSGRSQYRRAEGYYHFLRTVRRIAFLEEWLEDETVLFDESLSQKVYAVMPWDRGNEAHARRYFEHMPLPTALIHLDADAAQVVRQLRERERATGKLIPGHRGLSDDELMTTTDTCLHFARIGAECLQARGCLVLSLTASEPPEQNARRVTEFIQGVAP</sequence>
<dbReference type="EMBL" id="AP017372">
    <property type="protein sequence ID" value="BAU57091.1"/>
    <property type="molecule type" value="Genomic_DNA"/>
</dbReference>
<dbReference type="Proteomes" id="UP000218890">
    <property type="component" value="Chromosome"/>
</dbReference>
<proteinExistence type="predicted"/>
<gene>
    <name evidence="1" type="ORF">HH1059_04190</name>
</gene>
<dbReference type="AlphaFoldDB" id="A0A0X8X7V4"/>
<keyword evidence="2" id="KW-1185">Reference proteome</keyword>
<dbReference type="KEGG" id="hhk:HH1059_04190"/>
<accession>A0A0X8X7V4</accession>
<protein>
    <submittedName>
        <fullName evidence="1">Uncharacterized protein</fullName>
    </submittedName>
</protein>
<name>A0A0X8X7V4_HALHR</name>
<evidence type="ECO:0000313" key="2">
    <source>
        <dbReference type="Proteomes" id="UP000218890"/>
    </source>
</evidence>
<organism evidence="1 2">
    <name type="scientific">Halorhodospira halochloris</name>
    <name type="common">Ectothiorhodospira halochloris</name>
    <dbReference type="NCBI Taxonomy" id="1052"/>
    <lineage>
        <taxon>Bacteria</taxon>
        <taxon>Pseudomonadati</taxon>
        <taxon>Pseudomonadota</taxon>
        <taxon>Gammaproteobacteria</taxon>
        <taxon>Chromatiales</taxon>
        <taxon>Ectothiorhodospiraceae</taxon>
        <taxon>Halorhodospira</taxon>
    </lineage>
</organism>
<reference evidence="1" key="1">
    <citation type="submission" date="2016-02" db="EMBL/GenBank/DDBJ databases">
        <title>Halorhodospira halochloris DSM-1059 complete genome, version 2.</title>
        <authorList>
            <person name="Tsukatani Y."/>
        </authorList>
    </citation>
    <scope>NUCLEOTIDE SEQUENCE</scope>
    <source>
        <strain evidence="1">DSM 1059</strain>
    </source>
</reference>
<evidence type="ECO:0000313" key="1">
    <source>
        <dbReference type="EMBL" id="BAU57091.1"/>
    </source>
</evidence>